<keyword evidence="1" id="KW-0051">Antiviral defense</keyword>
<dbReference type="AlphaFoldDB" id="J0XZ66"/>
<evidence type="ECO:0000256" key="1">
    <source>
        <dbReference type="ARBA" id="ARBA00023118"/>
    </source>
</evidence>
<evidence type="ECO:0000313" key="4">
    <source>
        <dbReference type="Proteomes" id="UP000005113"/>
    </source>
</evidence>
<evidence type="ECO:0000259" key="2">
    <source>
        <dbReference type="Pfam" id="PF03787"/>
    </source>
</evidence>
<feature type="domain" description="CRISPR type III-associated protein" evidence="2">
    <location>
        <begin position="14"/>
        <end position="199"/>
    </location>
</feature>
<dbReference type="RefSeq" id="WP_002660210.1">
    <property type="nucleotide sequence ID" value="NZ_JH719942.1"/>
</dbReference>
<dbReference type="OrthoDB" id="1063910at2"/>
<dbReference type="PANTHER" id="PTHR35579">
    <property type="entry name" value="CRISPR SYSTEM CMS ENDORIBONUCLEASE CSM3"/>
    <property type="match status" value="1"/>
</dbReference>
<dbReference type="Proteomes" id="UP000005113">
    <property type="component" value="Unassembled WGS sequence"/>
</dbReference>
<organism evidence="3 4">
    <name type="scientific">Saprospira grandis DSM 2844</name>
    <dbReference type="NCBI Taxonomy" id="694433"/>
    <lineage>
        <taxon>Bacteria</taxon>
        <taxon>Pseudomonadati</taxon>
        <taxon>Bacteroidota</taxon>
        <taxon>Saprospiria</taxon>
        <taxon>Saprospirales</taxon>
        <taxon>Saprospiraceae</taxon>
        <taxon>Saprospira</taxon>
    </lineage>
</organism>
<dbReference type="EMBL" id="JH719942">
    <property type="protein sequence ID" value="EJF54476.1"/>
    <property type="molecule type" value="Genomic_DNA"/>
</dbReference>
<dbReference type="InterPro" id="IPR052216">
    <property type="entry name" value="CRISPR_Csm3_endoribonuclease"/>
</dbReference>
<proteinExistence type="predicted"/>
<dbReference type="InterPro" id="IPR005537">
    <property type="entry name" value="RAMP_III_fam"/>
</dbReference>
<dbReference type="Pfam" id="PF03787">
    <property type="entry name" value="RAMPs"/>
    <property type="match status" value="2"/>
</dbReference>
<reference evidence="4" key="1">
    <citation type="journal article" date="2012" name="Stand. Genomic Sci.">
        <title>Permanent draft genome sequence of the gliding predator Saprospira grandis strain Sa g1 (= HR1).</title>
        <authorList>
            <person name="Mavromatis K."/>
            <person name="Chertkov O."/>
            <person name="Lapidus A."/>
            <person name="Nolan M."/>
            <person name="Lucas S."/>
            <person name="Tice H."/>
            <person name="Del Rio T.G."/>
            <person name="Cheng J.F."/>
            <person name="Han C."/>
            <person name="Tapia R."/>
            <person name="Bruce D."/>
            <person name="Goodwin L.A."/>
            <person name="Pitluck S."/>
            <person name="Huntemann M."/>
            <person name="Liolios K."/>
            <person name="Pagani I."/>
            <person name="Ivanova N."/>
            <person name="Mikhailova N."/>
            <person name="Pati A."/>
            <person name="Chen A."/>
            <person name="Palaniappan K."/>
            <person name="Land M."/>
            <person name="Brambilla E.M."/>
            <person name="Rohde M."/>
            <person name="Spring S."/>
            <person name="Goker M."/>
            <person name="Detter J.C."/>
            <person name="Bristow J."/>
            <person name="Eisen J.A."/>
            <person name="Markowitz V."/>
            <person name="Hugenholtz P."/>
            <person name="Kyrpides N.C."/>
            <person name="Klenk H.P."/>
            <person name="Woyke T."/>
        </authorList>
    </citation>
    <scope>NUCLEOTIDE SEQUENCE [LARGE SCALE GENOMIC DNA]</scope>
    <source>
        <strain evidence="4">DSM 2844</strain>
    </source>
</reference>
<dbReference type="PANTHER" id="PTHR35579:SF6">
    <property type="entry name" value="DUF324 DOMAIN-CONTAINING PROTEIN"/>
    <property type="match status" value="1"/>
</dbReference>
<accession>J0XZ66</accession>
<feature type="domain" description="CRISPR type III-associated protein" evidence="2">
    <location>
        <begin position="305"/>
        <end position="523"/>
    </location>
</feature>
<protein>
    <submittedName>
        <fullName evidence="3">Putative RAMP superfamily protein probably involved in DNA repair</fullName>
    </submittedName>
</protein>
<dbReference type="GO" id="GO:0051607">
    <property type="term" value="P:defense response to virus"/>
    <property type="evidence" value="ECO:0007669"/>
    <property type="project" value="UniProtKB-KW"/>
</dbReference>
<dbReference type="CDD" id="cd09726">
    <property type="entry name" value="RAMP_I_III"/>
    <property type="match status" value="1"/>
</dbReference>
<sequence length="531" mass="59871">MSNRKYCYQAFVILEAASPLRVGTGHREGIQDNPILRDAFQIPYIPATSLAGVLRHLHQEVEGKTTSTIFGSAANALESDKTGSRIEFSSMHLVLGQEASQWRVADGVKAIHELKAPLDQHYRTQFREHVRINHRGVADKENHGKFDSELLPKGSRFACQISFWPEQEDPAAWEEVLQLLQHPLFRLGAGSRKGFGQMKLVALYERQLDFSQEEDMDRYLQTSACLDKHPTALYNKRSLATLDYNELKHYQLQLEAEDFVLFGGDFNMEIFSDLLKKSDKELQKGALPDFSPKLENIIAWDGPRIQEKEVYLFPATSIKGAIAHRFVYHLRRLKEDYIDHQAESFEEEENQLSAIQNHLERLTDSAYAAGLEEIKADLEKLKEVERELVFLAEGLQSSVGGAYLEQAVKSLFGLAAKEGESGQEGQRGRLLLSDVFLTKDKVSKKIFNHVAIDRFTAGALDQALYSEEVLALKEGIRLDLYVEKAAFERDPLIQQAFEAALKDLVSGHLPLGGGVMRGHGRMKGEIQTTQA</sequence>
<gene>
    <name evidence="3" type="ORF">SapgrDRAFT_2821</name>
</gene>
<name>J0XZ66_9BACT</name>
<dbReference type="HOGENOM" id="CLU_041901_0_0_10"/>
<evidence type="ECO:0000313" key="3">
    <source>
        <dbReference type="EMBL" id="EJF54476.1"/>
    </source>
</evidence>